<feature type="compositionally biased region" description="Basic and acidic residues" evidence="5">
    <location>
        <begin position="1084"/>
        <end position="1094"/>
    </location>
</feature>
<feature type="compositionally biased region" description="Basic residues" evidence="5">
    <location>
        <begin position="120"/>
        <end position="133"/>
    </location>
</feature>
<feature type="region of interest" description="Disordered" evidence="5">
    <location>
        <begin position="1770"/>
        <end position="1793"/>
    </location>
</feature>
<feature type="compositionally biased region" description="Polar residues" evidence="5">
    <location>
        <begin position="1187"/>
        <end position="1196"/>
    </location>
</feature>
<dbReference type="Pfam" id="PF15309">
    <property type="entry name" value="ALMS_motif"/>
    <property type="match status" value="1"/>
</dbReference>
<feature type="region of interest" description="Disordered" evidence="5">
    <location>
        <begin position="96"/>
        <end position="135"/>
    </location>
</feature>
<dbReference type="RefSeq" id="XP_020670978.2">
    <property type="nucleotide sequence ID" value="XM_020815319.2"/>
</dbReference>
<dbReference type="PANTHER" id="PTHR21553">
    <property type="entry name" value="ALMS1-RELATED"/>
    <property type="match status" value="1"/>
</dbReference>
<dbReference type="RefSeq" id="XP_020670977.2">
    <property type="nucleotide sequence ID" value="XM_020815318.2"/>
</dbReference>
<dbReference type="GO" id="GO:0005813">
    <property type="term" value="C:centrosome"/>
    <property type="evidence" value="ECO:0007669"/>
    <property type="project" value="UniProtKB-SubCell"/>
</dbReference>
<feature type="coiled-coil region" evidence="4">
    <location>
        <begin position="221"/>
        <end position="276"/>
    </location>
</feature>
<evidence type="ECO:0000313" key="10">
    <source>
        <dbReference type="RefSeq" id="XP_072849688.1"/>
    </source>
</evidence>
<accession>A0A6J0VFL0</accession>
<proteinExistence type="predicted"/>
<dbReference type="RefSeq" id="XP_072849688.1">
    <property type="nucleotide sequence ID" value="XM_072993587.1"/>
</dbReference>
<feature type="region of interest" description="Disordered" evidence="5">
    <location>
        <begin position="1187"/>
        <end position="1212"/>
    </location>
</feature>
<feature type="coiled-coil region" evidence="4">
    <location>
        <begin position="584"/>
        <end position="611"/>
    </location>
</feature>
<dbReference type="KEGG" id="pvt:110091261"/>
<feature type="region of interest" description="Disordered" evidence="5">
    <location>
        <begin position="1692"/>
        <end position="1730"/>
    </location>
</feature>
<feature type="coiled-coil region" evidence="4">
    <location>
        <begin position="502"/>
        <end position="538"/>
    </location>
</feature>
<feature type="domain" description="ALMS motif" evidence="6">
    <location>
        <begin position="1672"/>
        <end position="1804"/>
    </location>
</feature>
<keyword evidence="2" id="KW-0963">Cytoplasm</keyword>
<evidence type="ECO:0000256" key="5">
    <source>
        <dbReference type="SAM" id="MobiDB-lite"/>
    </source>
</evidence>
<dbReference type="GeneID" id="110091261"/>
<sequence>MKRKVAKAGALRLSPNEEAQLLKEEHERRRRLRLQQVREQERNIALQIRQDVKQRRDEQLHLLAEELKANWQKAQDEKIKALEKLYLSGLRAVGEGHQQAKENEPDLEALSRQAEERKQRAEKRHKEALKKQKTQREKLLREQIWRANARRHAFQVEKERAAKIASLPPPPLHPSENVDLKSVTTVKVCAAETFSLTHHHLFDPHVDREMDTEQPDARLLAEEKAKQAEGLQGDRERERREQLEKARLRGKHALKVVRLAQDREKLMKELEQMQNIDLARRRQIVAQMPPQLFEPTYRRVEIKEEWQRELECAFEDMYTGDRRMKGDLILHLDPQPLPTLLKQSQDDDLELSQEPDSVSEVARGQEDEVKNIEPGVGREVEKAPEPQSRLALKKLLNKIRNQKDQWTARDEPEDQSDMGTIESGTLSSGERRLCDSEPEQEPKDAPVCEGKELSERLDQTVVAGNMVLNHPQEQVVKIGKEAERQKQIEWLEHQKQQQLTLLQHIEEQKIRLEVDVLKAEMQQQEVKKEQEKKGQESQTVQMDGIIPVGLKQQEAEHKSEGIIGFQADSSYKENDHVQMIRDYQQRLLEQNRMHRESVEEARKRLHEYQAKLKQRYKYVSAALLGPGDGLAKLNSIPELQSRLQGFDILQKVNLTAAPPSRHAPAQEPAESSKVSSGQKAKEQSLDVGHVGQVQPEYTQVHQRTFPLTHSSKQKENLGAVETSTTQPMDCHGMVGSSVVRLQDTSATTQPVAFAQGSQFTLSADNSSGFSEKLWSDKLAPHAPLAEKTHLPTSSVTQHIPAESKRSTALDQTHLLLQPVSSMLSSKASNVEKTQEPLAARDEIGCSSTYSDVMELRDRMLASSESIQAQQEHLKELQEQLDEQREALLSRQRIQEDLLMQKHSQLKQQMEQQQEALKEFLKRARQSNMCKEMTQEAQETNSFSLLASLCKEAEDDHQEETRCGNMNRHAEKNFLFQTVGSEEQIEPFYSIWGREQKWKLSKPPLAKIKLGLDLEQHELSVIPELDTPRSGNLSTTGCGEFLTEDIFLTSNVDAEPSSPYDSLCEEADMLRITAERQSSSGSLEQLHESWQERSATEAVGLSDSAKSREVPLTDPGLPSHAIDAGRRRATHPDPSFSPNNMVVLAPAWSPDSLSQQTRTQQVACGYLSSATLSTASFITTYNPNRSLVSTEPSSANEQSRHFSSPAEEKTNDAWDLPVSLPNDQEAPSQFPHSSPSFGEMLHSNDSNVQKIIDKDPREFSWSSLSNISHDPVVGPYFPDMERNFPNFHRELFQPLEPVPDLNIFSSHSQCRISLDSKNSDFSKSRNELTVSSLEERNSSREELSNILPVEHTCEKKDKTQGAEEFFGHPPVESPLSELRQDKTSSFSIVPKQSLEMGKSVQDLSVSVASAPNKEQEGDDNVSLSSSIENFRSLSPGEDEHSFYRLVPDDSSVKDALKMTESLKEDVSSREENLCFVELPSASSEGKQEIVMGSEDVGIGLFQCPLPSVGEQSSLSTDRMLSLPQEVDLKISTSLVENSELQSSCELNTVQQPDQNTLLLKIPDSHSSQTLPVWEKLSGRGIMEEPELTLISSSDISIAESDLELRSQTGGEKEKNKNQACGHHSESKGFLLLNPEVDHSISTQPDNPPAAHISEEDWSQKPKPEVVLPALPFASLQESFLKRKKDFIERSTKRLENLKSRSQSSRKPQAKASQQKNTQLRNPKENSPPKGAAACHLKKVEVKVCSAADRKMVELQMLQRTSRLYNNLAEVKTRREEKERQDNYAKNREKAKEFQKKTLEKLRARKANVKS</sequence>
<evidence type="ECO:0000313" key="7">
    <source>
        <dbReference type="Proteomes" id="UP001652642"/>
    </source>
</evidence>
<feature type="compositionally biased region" description="Polar residues" evidence="5">
    <location>
        <begin position="1698"/>
        <end position="1719"/>
    </location>
</feature>
<feature type="compositionally biased region" description="Basic and acidic residues" evidence="5">
    <location>
        <begin position="363"/>
        <end position="384"/>
    </location>
</feature>
<comment type="subcellular location">
    <subcellularLocation>
        <location evidence="1">Cytoplasm</location>
        <location evidence="1">Cytoskeleton</location>
        <location evidence="1">Microtubule organizing center</location>
        <location evidence="1">Centrosome</location>
    </subcellularLocation>
</comment>
<keyword evidence="4" id="KW-0175">Coiled coil</keyword>
<evidence type="ECO:0000259" key="6">
    <source>
        <dbReference type="Pfam" id="PF15309"/>
    </source>
</evidence>
<feature type="region of interest" description="Disordered" evidence="5">
    <location>
        <begin position="658"/>
        <end position="686"/>
    </location>
</feature>
<evidence type="ECO:0000256" key="2">
    <source>
        <dbReference type="ARBA" id="ARBA00022490"/>
    </source>
</evidence>
<feature type="region of interest" description="Disordered" evidence="5">
    <location>
        <begin position="1636"/>
        <end position="1659"/>
    </location>
</feature>
<feature type="region of interest" description="Disordered" evidence="5">
    <location>
        <begin position="1074"/>
        <end position="1136"/>
    </location>
</feature>
<dbReference type="InterPro" id="IPR029299">
    <property type="entry name" value="ALMS_motif"/>
</dbReference>
<evidence type="ECO:0000313" key="9">
    <source>
        <dbReference type="RefSeq" id="XP_020670978.2"/>
    </source>
</evidence>
<dbReference type="GO" id="GO:0005814">
    <property type="term" value="C:centriole"/>
    <property type="evidence" value="ECO:0007669"/>
    <property type="project" value="TreeGrafter"/>
</dbReference>
<organism evidence="7 9">
    <name type="scientific">Pogona vitticeps</name>
    <name type="common">central bearded dragon</name>
    <dbReference type="NCBI Taxonomy" id="103695"/>
    <lineage>
        <taxon>Eukaryota</taxon>
        <taxon>Metazoa</taxon>
        <taxon>Chordata</taxon>
        <taxon>Craniata</taxon>
        <taxon>Vertebrata</taxon>
        <taxon>Euteleostomi</taxon>
        <taxon>Lepidosauria</taxon>
        <taxon>Squamata</taxon>
        <taxon>Bifurcata</taxon>
        <taxon>Unidentata</taxon>
        <taxon>Episquamata</taxon>
        <taxon>Toxicofera</taxon>
        <taxon>Iguania</taxon>
        <taxon>Acrodonta</taxon>
        <taxon>Agamidae</taxon>
        <taxon>Amphibolurinae</taxon>
        <taxon>Pogona</taxon>
    </lineage>
</organism>
<name>A0A6J0VFL0_9SAUR</name>
<feature type="region of interest" description="Disordered" evidence="5">
    <location>
        <begin position="339"/>
        <end position="387"/>
    </location>
</feature>
<dbReference type="CTD" id="85459"/>
<keyword evidence="3" id="KW-0206">Cytoskeleton</keyword>
<dbReference type="GO" id="GO:0005829">
    <property type="term" value="C:cytosol"/>
    <property type="evidence" value="ECO:0007669"/>
    <property type="project" value="TreeGrafter"/>
</dbReference>
<reference evidence="8 9" key="1">
    <citation type="submission" date="2025-05" db="UniProtKB">
        <authorList>
            <consortium name="RefSeq"/>
        </authorList>
    </citation>
    <scope>IDENTIFICATION</scope>
</reference>
<feature type="compositionally biased region" description="Basic and acidic residues" evidence="5">
    <location>
        <begin position="429"/>
        <end position="449"/>
    </location>
</feature>
<feature type="coiled-coil region" evidence="4">
    <location>
        <begin position="859"/>
        <end position="926"/>
    </location>
</feature>
<dbReference type="Proteomes" id="UP001652642">
    <property type="component" value="Chromosome 3"/>
</dbReference>
<gene>
    <name evidence="8 9 10" type="primary">CEP295</name>
</gene>
<evidence type="ECO:0000313" key="8">
    <source>
        <dbReference type="RefSeq" id="XP_020670977.2"/>
    </source>
</evidence>
<dbReference type="PANTHER" id="PTHR21553:SF26">
    <property type="entry name" value="ALMS MOTIF DOMAIN-CONTAINING PROTEIN"/>
    <property type="match status" value="1"/>
</dbReference>
<evidence type="ECO:0000256" key="3">
    <source>
        <dbReference type="ARBA" id="ARBA00023212"/>
    </source>
</evidence>
<dbReference type="GO" id="GO:0046599">
    <property type="term" value="P:regulation of centriole replication"/>
    <property type="evidence" value="ECO:0007669"/>
    <property type="project" value="TreeGrafter"/>
</dbReference>
<keyword evidence="7" id="KW-1185">Reference proteome</keyword>
<feature type="region of interest" description="Disordered" evidence="5">
    <location>
        <begin position="403"/>
        <end position="449"/>
    </location>
</feature>
<protein>
    <submittedName>
        <fullName evidence="8 9">Centrosomal protein of 295 kDa isoform X1</fullName>
    </submittedName>
</protein>
<evidence type="ECO:0000256" key="1">
    <source>
        <dbReference type="ARBA" id="ARBA00004300"/>
    </source>
</evidence>
<evidence type="ECO:0000256" key="4">
    <source>
        <dbReference type="SAM" id="Coils"/>
    </source>
</evidence>
<dbReference type="OrthoDB" id="6359887at2759"/>